<gene>
    <name evidence="1" type="ORF">RC083_02495</name>
</gene>
<comment type="caution">
    <text evidence="1">The sequence shown here is derived from an EMBL/GenBank/DDBJ whole genome shotgun (WGS) entry which is preliminary data.</text>
</comment>
<reference evidence="1 2" key="1">
    <citation type="submission" date="2023-08" db="EMBL/GenBank/DDBJ databases">
        <title>Pseudoalteromonas haloplanktis LL1 genome.</title>
        <authorList>
            <person name="Wu S."/>
        </authorList>
    </citation>
    <scope>NUCLEOTIDE SEQUENCE [LARGE SCALE GENOMIC DNA]</scope>
    <source>
        <strain evidence="1 2">LL1</strain>
    </source>
</reference>
<sequence length="824" mass="92424">MKNLSLTLITLLLIACQPHKEVSPASNAAPASTLAKQATSLKADITVQGYTSTLQNIDIQFLGKTIPYTYSDGKIGNSRGYDWWVSKHFALKSDLPKEKVTLYLELLEMAYPHYVALFGMEPPNIERQRIAVVYGSSRARVREAMLDDGFLRGVHKTAGGETMFYNRAGYNFPSHREHHQRYIVIHETMHAFHMALNGHSTWAPNWITEGLADSVAHHVYDPKQKQLTVMVFDRAPMNYIETGLKQYYSANKPTIEQINDDPALKRGLNFFIIHYLLSSPERAQYFAYFVQQLRLANPHSDATLSTANSLLKHTFKDWQAIEQGFADFVQNIKPSFHIVSGPWEQNGNAYWLRNTDSSERARLDINPANTATHPIMDFPAPAQHPLINVTDQNHVAALIEFEPSHIHRGEIGIALQKERSKHNQQYRTTFIGEEHANEDQFLALNVIDGEHILITASNIDEFATLQIALTPQIKHAIAKSGVLGLNIAIEQSMLKVSVKAENSKIVEQSFLVPLPTSLAANLDAKNISLLSKNNNHAITPYLFVENSIELSPSNATQLTNPWLFENDSLLSRAFQTCQQHRSQLVNCDTELSDLLAKIPSRDHHSRVETELNFIMENYMKRLSNNGFKTLSGVNTHIYFNEQQAFLRVVNPSNSALSISAQVSFTNNDAEIISTQQIDQELPAGIHNLDLTYPKDADAIVIEQHLQWQSLHYRATLQQSTVPFNGVTLNITHTQSDTGSWLFNATLSGPYSGKTSGNLILSASSFTQATAVNSQQQTVKIAPYEHKNYRFGLAPSNTLDLVTITALLDVDGEEIKLVKHINLTP</sequence>
<dbReference type="RefSeq" id="WP_309038327.1">
    <property type="nucleotide sequence ID" value="NZ_JAVIFY010000001.1"/>
</dbReference>
<dbReference type="Proteomes" id="UP001226574">
    <property type="component" value="Unassembled WGS sequence"/>
</dbReference>
<evidence type="ECO:0000313" key="1">
    <source>
        <dbReference type="EMBL" id="MDQ9090460.1"/>
    </source>
</evidence>
<keyword evidence="2" id="KW-1185">Reference proteome</keyword>
<organism evidence="1 2">
    <name type="scientific">Pseudoalteromonas haloplanktis</name>
    <name type="common">Alteromonas haloplanktis</name>
    <dbReference type="NCBI Taxonomy" id="228"/>
    <lineage>
        <taxon>Bacteria</taxon>
        <taxon>Pseudomonadati</taxon>
        <taxon>Pseudomonadota</taxon>
        <taxon>Gammaproteobacteria</taxon>
        <taxon>Alteromonadales</taxon>
        <taxon>Pseudoalteromonadaceae</taxon>
        <taxon>Pseudoalteromonas</taxon>
    </lineage>
</organism>
<dbReference type="PROSITE" id="PS51257">
    <property type="entry name" value="PROKAR_LIPOPROTEIN"/>
    <property type="match status" value="1"/>
</dbReference>
<name>A0ABU1B7W8_PSEHA</name>
<accession>A0ABU1B7W8</accession>
<protein>
    <recommendedName>
        <fullName evidence="3">Lipoprotein</fullName>
    </recommendedName>
</protein>
<evidence type="ECO:0008006" key="3">
    <source>
        <dbReference type="Google" id="ProtNLM"/>
    </source>
</evidence>
<dbReference type="EMBL" id="JAVIFY010000001">
    <property type="protein sequence ID" value="MDQ9090460.1"/>
    <property type="molecule type" value="Genomic_DNA"/>
</dbReference>
<proteinExistence type="predicted"/>
<evidence type="ECO:0000313" key="2">
    <source>
        <dbReference type="Proteomes" id="UP001226574"/>
    </source>
</evidence>